<evidence type="ECO:0000256" key="1">
    <source>
        <dbReference type="SAM" id="MobiDB-lite"/>
    </source>
</evidence>
<evidence type="ECO:0000313" key="3">
    <source>
        <dbReference type="Proteomes" id="UP001632037"/>
    </source>
</evidence>
<protein>
    <submittedName>
        <fullName evidence="2">Uncharacterized protein</fullName>
    </submittedName>
</protein>
<dbReference type="PANTHER" id="PTHR37067">
    <property type="entry name" value="PX DOMAIN-CONTAINING PROTEIN"/>
    <property type="match status" value="1"/>
</dbReference>
<proteinExistence type="predicted"/>
<gene>
    <name evidence="2" type="ORF">V7S43_008292</name>
</gene>
<reference evidence="2 3" key="1">
    <citation type="submission" date="2024-09" db="EMBL/GenBank/DDBJ databases">
        <title>Genome sequencing and assembly of Phytophthora oleae, isolate VK10A, causative agent of rot of olive drupes.</title>
        <authorList>
            <person name="Conti Taguali S."/>
            <person name="Riolo M."/>
            <person name="La Spada F."/>
            <person name="Cacciola S.O."/>
            <person name="Dionisio G."/>
        </authorList>
    </citation>
    <scope>NUCLEOTIDE SEQUENCE [LARGE SCALE GENOMIC DNA]</scope>
    <source>
        <strain evidence="2 3">VK10A</strain>
    </source>
</reference>
<accession>A0ABD3FIB8</accession>
<feature type="region of interest" description="Disordered" evidence="1">
    <location>
        <begin position="14"/>
        <end position="58"/>
    </location>
</feature>
<evidence type="ECO:0000313" key="2">
    <source>
        <dbReference type="EMBL" id="KAL3666663.1"/>
    </source>
</evidence>
<dbReference type="PANTHER" id="PTHR37067:SF3">
    <property type="entry name" value="PX DOMAIN-CONTAINING PROTEIN"/>
    <property type="match status" value="1"/>
</dbReference>
<sequence>MEARVASDQLLVDAAPLDKFEDNEQLAGTRRKREDDEGEDEDKEAHKRRTVSRQTRRHHWQPKYEMEFGLLVVERDPVSSDVLLAMCGFCKTFGREGKYEQLVQQDQESGNDTKKRRRRSLTTTKFFRAFRVDNIRSHLQGAHPRRWAEYEMLPKLENVRARYLQLQGSELQTYDHLPMVDDVVLGGSALSAESDIAYAQAHALAQASAISEAHHAAQVVAQAATAPAAQTPIGLTGSSQTTTTQMTASLTYNASGAASTAGSGSTNTRGTHFDYEKHLTEQIALDRERLEFEKMRFKKEVELREREMALREKHMEQQIALQEKQCEANRENAQIESAKFYRLAEVLRDAIAETQNPSEGASVV</sequence>
<dbReference type="AlphaFoldDB" id="A0ABD3FIB8"/>
<dbReference type="EMBL" id="JBIMZQ010000016">
    <property type="protein sequence ID" value="KAL3666663.1"/>
    <property type="molecule type" value="Genomic_DNA"/>
</dbReference>
<keyword evidence="3" id="KW-1185">Reference proteome</keyword>
<organism evidence="2 3">
    <name type="scientific">Phytophthora oleae</name>
    <dbReference type="NCBI Taxonomy" id="2107226"/>
    <lineage>
        <taxon>Eukaryota</taxon>
        <taxon>Sar</taxon>
        <taxon>Stramenopiles</taxon>
        <taxon>Oomycota</taxon>
        <taxon>Peronosporomycetes</taxon>
        <taxon>Peronosporales</taxon>
        <taxon>Peronosporaceae</taxon>
        <taxon>Phytophthora</taxon>
    </lineage>
</organism>
<name>A0ABD3FIB8_9STRA</name>
<dbReference type="Proteomes" id="UP001632037">
    <property type="component" value="Unassembled WGS sequence"/>
</dbReference>
<feature type="compositionally biased region" description="Basic residues" evidence="1">
    <location>
        <begin position="46"/>
        <end position="58"/>
    </location>
</feature>
<comment type="caution">
    <text evidence="2">The sequence shown here is derived from an EMBL/GenBank/DDBJ whole genome shotgun (WGS) entry which is preliminary data.</text>
</comment>